<dbReference type="Proteomes" id="UP000320799">
    <property type="component" value="Segment"/>
</dbReference>
<dbReference type="EMBL" id="MN094788">
    <property type="protein sequence ID" value="QDH83704.1"/>
    <property type="molecule type" value="Genomic_DNA"/>
</dbReference>
<organism evidence="1 2">
    <name type="scientific">Achromobacter phage Motura</name>
    <dbReference type="NCBI Taxonomy" id="2591403"/>
    <lineage>
        <taxon>Viruses</taxon>
        <taxon>Duplodnaviria</taxon>
        <taxon>Heunggongvirae</taxon>
        <taxon>Uroviricota</taxon>
        <taxon>Caudoviricetes</taxon>
        <taxon>Moturavirus</taxon>
        <taxon>Moturavirus motura</taxon>
    </lineage>
</organism>
<keyword evidence="2" id="KW-1185">Reference proteome</keyword>
<evidence type="ECO:0000313" key="1">
    <source>
        <dbReference type="EMBL" id="QDH83704.1"/>
    </source>
</evidence>
<dbReference type="GeneID" id="56136139"/>
<sequence>MADIDGKVLSPQFIVLENETVNTVTSEAVSDDLTIPTLANTKASAVGRQVLVTTLPNISSAAMEYLENDDSFVPLSDTAATSVGRQILVRIAAQPEVRNVAADFVMDDEYPATMAVAAKVLSPQYILMPPADISSFNVSSEFLEDGPDERDASSVTAEFLSDEPFDTDARVTSEFIMDDLGIKFQSQKVIWFTNMR</sequence>
<dbReference type="RefSeq" id="YP_009903863.1">
    <property type="nucleotide sequence ID" value="NC_049849.1"/>
</dbReference>
<proteinExistence type="predicted"/>
<dbReference type="KEGG" id="vg:56136139"/>
<evidence type="ECO:0000313" key="2">
    <source>
        <dbReference type="Proteomes" id="UP000320799"/>
    </source>
</evidence>
<protein>
    <submittedName>
        <fullName evidence="1">Uncharacterized protein</fullName>
    </submittedName>
</protein>
<name>A0A514CTB4_9CAUD</name>
<accession>A0A514CTB4</accession>
<reference evidence="1 2" key="1">
    <citation type="submission" date="2019-06" db="EMBL/GenBank/DDBJ databases">
        <authorList>
            <person name="Kincaid V.D."/>
            <person name="Fuller A."/>
            <person name="Hodges K."/>
            <person name="Bansal M."/>
            <person name="Essig J."/>
            <person name="Johnson A."/>
        </authorList>
    </citation>
    <scope>NUCLEOTIDE SEQUENCE [LARGE SCALE GENOMIC DNA]</scope>
</reference>